<accession>A0A0G0M4X9</accession>
<dbReference type="GO" id="GO:0016853">
    <property type="term" value="F:isomerase activity"/>
    <property type="evidence" value="ECO:0007669"/>
    <property type="project" value="UniProtKB-KW"/>
</dbReference>
<dbReference type="InterPro" id="IPR003331">
    <property type="entry name" value="UDP_GlcNAc_Epimerase_2_dom"/>
</dbReference>
<dbReference type="Gene3D" id="3.40.50.2000">
    <property type="entry name" value="Glycogen Phosphorylase B"/>
    <property type="match status" value="2"/>
</dbReference>
<name>A0A0G0M4X9_9BACT</name>
<dbReference type="Proteomes" id="UP000033881">
    <property type="component" value="Unassembled WGS sequence"/>
</dbReference>
<dbReference type="PANTHER" id="PTHR43174">
    <property type="entry name" value="UDP-N-ACETYLGLUCOSAMINE 2-EPIMERASE"/>
    <property type="match status" value="1"/>
</dbReference>
<comment type="similarity">
    <text evidence="1">Belongs to the UDP-N-acetylglucosamine 2-epimerase family.</text>
</comment>
<evidence type="ECO:0000313" key="3">
    <source>
        <dbReference type="EMBL" id="KKQ98322.1"/>
    </source>
</evidence>
<evidence type="ECO:0000256" key="1">
    <source>
        <dbReference type="RuleBase" id="RU003513"/>
    </source>
</evidence>
<dbReference type="PANTHER" id="PTHR43174:SF1">
    <property type="entry name" value="UDP-N-ACETYLGLUCOSAMINE 2-EPIMERASE"/>
    <property type="match status" value="1"/>
</dbReference>
<protein>
    <submittedName>
        <fullName evidence="3">UDP-N-acetylglucosamine 2-epimerase</fullName>
    </submittedName>
</protein>
<dbReference type="Pfam" id="PF02350">
    <property type="entry name" value="Epimerase_2"/>
    <property type="match status" value="1"/>
</dbReference>
<comment type="caution">
    <text evidence="3">The sequence shown here is derived from an EMBL/GenBank/DDBJ whole genome shotgun (WGS) entry which is preliminary data.</text>
</comment>
<evidence type="ECO:0000259" key="2">
    <source>
        <dbReference type="Pfam" id="PF02350"/>
    </source>
</evidence>
<reference evidence="3 4" key="1">
    <citation type="journal article" date="2015" name="Nature">
        <title>rRNA introns, odd ribosomes, and small enigmatic genomes across a large radiation of phyla.</title>
        <authorList>
            <person name="Brown C.T."/>
            <person name="Hug L.A."/>
            <person name="Thomas B.C."/>
            <person name="Sharon I."/>
            <person name="Castelle C.J."/>
            <person name="Singh A."/>
            <person name="Wilkins M.J."/>
            <person name="Williams K.H."/>
            <person name="Banfield J.F."/>
        </authorList>
    </citation>
    <scope>NUCLEOTIDE SEQUENCE [LARGE SCALE GENOMIC DNA]</scope>
</reference>
<organism evidence="3 4">
    <name type="scientific">Candidatus Woesebacteria bacterium GW2011_GWB1_39_12</name>
    <dbReference type="NCBI Taxonomy" id="1618574"/>
    <lineage>
        <taxon>Bacteria</taxon>
        <taxon>Candidatus Woeseibacteriota</taxon>
    </lineage>
</organism>
<gene>
    <name evidence="3" type="ORF">UT24_C0039G0005</name>
</gene>
<dbReference type="EMBL" id="LBWB01000039">
    <property type="protein sequence ID" value="KKQ98322.1"/>
    <property type="molecule type" value="Genomic_DNA"/>
</dbReference>
<evidence type="ECO:0000313" key="4">
    <source>
        <dbReference type="Proteomes" id="UP000033881"/>
    </source>
</evidence>
<dbReference type="STRING" id="1618574.UT24_C0039G0005"/>
<proteinExistence type="inferred from homology"/>
<dbReference type="AlphaFoldDB" id="A0A0G0M4X9"/>
<feature type="domain" description="UDP-N-acetylglucosamine 2-epimerase" evidence="2">
    <location>
        <begin position="24"/>
        <end position="349"/>
    </location>
</feature>
<keyword evidence="1" id="KW-0413">Isomerase</keyword>
<dbReference type="InterPro" id="IPR029767">
    <property type="entry name" value="WecB-like"/>
</dbReference>
<dbReference type="SUPFAM" id="SSF53756">
    <property type="entry name" value="UDP-Glycosyltransferase/glycogen phosphorylase"/>
    <property type="match status" value="1"/>
</dbReference>
<sequence>MMYFFIGTTAELIKMSPVIKELRKRKVDFKLIASGQNEILFNEFTDYLGPLKPDISFKYKSRKSSMTGFIVWAARTFFVGLFSLRKEFTGLDKKNKYLIVHGDTVSSVLGTLIASFYRLKIIHVESGLRSYNFFEPFPEEISRYIISRLAHVNFCPNSWCVNNLKGARGIKINTYHNTLIDIFGAAMKKIDKISLPIPLPKKYFVLVIHRQEHVIFDKGRTEEIFRYILKNKKNLACVLIMHELTSDFLGFAGMKTNFFVKWGSIPMPRLSYFKFMKLVNGAQYFITDGGSNQEEAFYLGKPCLLLRECTERTEGLGENVVLSKLDKNVIREFQKNYKKYQYSRIKSKVSPASIIVDYLQDLK</sequence>